<dbReference type="RefSeq" id="WP_017188161.1">
    <property type="nucleotide sequence ID" value="NZ_CP025537.1"/>
</dbReference>
<dbReference type="SMART" id="SM00530">
    <property type="entry name" value="HTH_XRE"/>
    <property type="match status" value="1"/>
</dbReference>
<reference evidence="2 3" key="1">
    <citation type="submission" date="2018-08" db="EMBL/GenBank/DDBJ databases">
        <title>Vibrio harveyi strains pathogenic to white snook Centropomus viridis Lockington (1877) and potential probiotic bacteria.</title>
        <authorList>
            <person name="Soto-Rodriguez S."/>
            <person name="Gomez-Gil B."/>
            <person name="Lozano-Olvera R."/>
        </authorList>
    </citation>
    <scope>NUCLEOTIDE SEQUENCE [LARGE SCALE GENOMIC DNA]</scope>
    <source>
        <strain evidence="2 3">CAIM 1508</strain>
    </source>
</reference>
<dbReference type="Proteomes" id="UP000253437">
    <property type="component" value="Unassembled WGS sequence"/>
</dbReference>
<dbReference type="AlphaFoldDB" id="A0A8B3D964"/>
<dbReference type="InterPro" id="IPR001387">
    <property type="entry name" value="Cro/C1-type_HTH"/>
</dbReference>
<name>A0A8B3D964_VIBHA</name>
<dbReference type="PROSITE" id="PS50943">
    <property type="entry name" value="HTH_CROC1"/>
    <property type="match status" value="1"/>
</dbReference>
<dbReference type="Pfam" id="PF01381">
    <property type="entry name" value="HTH_3"/>
    <property type="match status" value="1"/>
</dbReference>
<dbReference type="Gene3D" id="1.10.260.40">
    <property type="entry name" value="lambda repressor-like DNA-binding domains"/>
    <property type="match status" value="1"/>
</dbReference>
<feature type="domain" description="HTH cro/C1-type" evidence="1">
    <location>
        <begin position="6"/>
        <end position="68"/>
    </location>
</feature>
<dbReference type="InterPro" id="IPR010982">
    <property type="entry name" value="Lambda_DNA-bd_dom_sf"/>
</dbReference>
<evidence type="ECO:0000313" key="2">
    <source>
        <dbReference type="EMBL" id="RIW03112.1"/>
    </source>
</evidence>
<accession>A0A8B3D964</accession>
<proteinExistence type="predicted"/>
<dbReference type="EMBL" id="QOUW02000165">
    <property type="protein sequence ID" value="RIW03112.1"/>
    <property type="molecule type" value="Genomic_DNA"/>
</dbReference>
<dbReference type="CDD" id="cd00093">
    <property type="entry name" value="HTH_XRE"/>
    <property type="match status" value="1"/>
</dbReference>
<dbReference type="GO" id="GO:0003677">
    <property type="term" value="F:DNA binding"/>
    <property type="evidence" value="ECO:0007669"/>
    <property type="project" value="InterPro"/>
</dbReference>
<comment type="caution">
    <text evidence="2">The sequence shown here is derived from an EMBL/GenBank/DDBJ whole genome shotgun (WGS) entry which is preliminary data.</text>
</comment>
<gene>
    <name evidence="2" type="ORF">DS957_024710</name>
</gene>
<protein>
    <submittedName>
        <fullName evidence="2">XRE family transcriptional regulator</fullName>
    </submittedName>
</protein>
<organism evidence="2 3">
    <name type="scientific">Vibrio harveyi</name>
    <name type="common">Beneckea harveyi</name>
    <dbReference type="NCBI Taxonomy" id="669"/>
    <lineage>
        <taxon>Bacteria</taxon>
        <taxon>Pseudomonadati</taxon>
        <taxon>Pseudomonadota</taxon>
        <taxon>Gammaproteobacteria</taxon>
        <taxon>Vibrionales</taxon>
        <taxon>Vibrionaceae</taxon>
        <taxon>Vibrio</taxon>
    </lineage>
</organism>
<sequence length="316" mass="36560">MFGDYLKQLRYQLGLTQRELATKLNLANPEFSSVDSVTISRWERNATAPKTVKAIKVLRELTLDLRPFLLSLPSPENETFLDDIIYERYYSQKALLLSSGYEELKPQEEAPIIEEALFAHDIDTHLPRLHNFFLNADAHYPGMLDLDFLALDEENKLIAKVYRDSESNKVKGHSISFLFKTKDLDEHFTNPNQTLPFELVRSYSEQYQFAMCCLSRYAMSEQVFMKLHPTFVDYIASKSNITEIYYYAFDNKFSDYLVDLGAKKVAYDSPARTGSVKIGRKAYRKCLLKLDTAVLLAQPAMIYLLHQHQTNMTAQR</sequence>
<evidence type="ECO:0000259" key="1">
    <source>
        <dbReference type="PROSITE" id="PS50943"/>
    </source>
</evidence>
<evidence type="ECO:0000313" key="3">
    <source>
        <dbReference type="Proteomes" id="UP000253437"/>
    </source>
</evidence>
<dbReference type="SUPFAM" id="SSF47413">
    <property type="entry name" value="lambda repressor-like DNA-binding domains"/>
    <property type="match status" value="1"/>
</dbReference>